<dbReference type="InterPro" id="IPR000980">
    <property type="entry name" value="SH2"/>
</dbReference>
<dbReference type="SUPFAM" id="SSF55550">
    <property type="entry name" value="SH2 domain"/>
    <property type="match status" value="1"/>
</dbReference>
<evidence type="ECO:0000313" key="7">
    <source>
        <dbReference type="Proteomes" id="UP000618051"/>
    </source>
</evidence>
<dbReference type="EMBL" id="JADDUC010000062">
    <property type="protein sequence ID" value="KAG0120532.1"/>
    <property type="molecule type" value="Genomic_DNA"/>
</dbReference>
<dbReference type="EMBL" id="JADDUC020000016">
    <property type="protein sequence ID" value="KAI1234019.1"/>
    <property type="molecule type" value="Genomic_DNA"/>
</dbReference>
<dbReference type="AlphaFoldDB" id="A0A835NR84"/>
<proteinExistence type="predicted"/>
<keyword evidence="7" id="KW-1185">Reference proteome</keyword>
<dbReference type="GO" id="GO:0035556">
    <property type="term" value="P:intracellular signal transduction"/>
    <property type="evidence" value="ECO:0007669"/>
    <property type="project" value="TreeGrafter"/>
</dbReference>
<dbReference type="InterPro" id="IPR036860">
    <property type="entry name" value="SH2_dom_sf"/>
</dbReference>
<reference evidence="6" key="3">
    <citation type="submission" date="2022-01" db="EMBL/GenBank/DDBJ databases">
        <authorList>
            <person name="Rubenstein D.R."/>
        </authorList>
    </citation>
    <scope>NUCLEOTIDE SEQUENCE</scope>
    <source>
        <strain evidence="6">SS15</strain>
        <tissue evidence="6">Liver</tissue>
    </source>
</reference>
<dbReference type="GO" id="GO:0007169">
    <property type="term" value="P:cell surface receptor protein tyrosine kinase signaling pathway"/>
    <property type="evidence" value="ECO:0007669"/>
    <property type="project" value="TreeGrafter"/>
</dbReference>
<sequence>MGGQFLDRGSWRLGKEFLGGGHAEGIHGCAIGCEHSLTALGTKPTMDLRNVPYRSDVLAWDPDDLAEYFRTNMSENDIQKFPKLRVPWVFKRNQSGPWPKHKNLQTTQDDDDDYESPDEDQEKEDEADYESPTEEPEEAEHDSDGYEPPPSNNEEAHHNVIFPAKSLPSSTDYIDLQQPDHHISLHISLQYHPSDLAQPHLGEELPAFPPPPSNDLSRDRNMKPLKPPSIDRSTKPSLDRLAPPYERESPGSGKKPGLPEKPLVSQLRSLGEQLAMMPKPPVPPSDRYERGNTPPLRKQSPGKQTWPPHKKNEEEEDTALQRPVPQLSLPPYSSNAFPPKSVKPPPKPGFNSIPAAESARNLSSTGSLKPPRFHPGSNSRSPSRGPADMRPPLPIPSRQTVHHTNTQEDEPQGSLKDEWYVAFLSRPEAEAALRRINKDGTFLVRDSSRKTVTHPYVLMVLYRDKVYNIQIRYQEQDHLYLLGTSLKGKENRKLTENIIQPQDGATVSKKFGTTQVKRSFQPSEQKLKSRKSHMALRNKVHPKGNQTFSFFLNLSPNMDAGIQKLYRNGIMLKEYESIA</sequence>
<protein>
    <recommendedName>
        <fullName evidence="4">SH2 domain-containing protein</fullName>
    </recommendedName>
</protein>
<dbReference type="Gene3D" id="3.30.505.10">
    <property type="entry name" value="SH2 domain"/>
    <property type="match status" value="1"/>
</dbReference>
<comment type="caution">
    <text evidence="5">The sequence shown here is derived from an EMBL/GenBank/DDBJ whole genome shotgun (WGS) entry which is preliminary data.</text>
</comment>
<feature type="region of interest" description="Disordered" evidence="3">
    <location>
        <begin position="195"/>
        <end position="414"/>
    </location>
</feature>
<evidence type="ECO:0000256" key="3">
    <source>
        <dbReference type="SAM" id="MobiDB-lite"/>
    </source>
</evidence>
<dbReference type="Proteomes" id="UP000618051">
    <property type="component" value="Unassembled WGS sequence"/>
</dbReference>
<dbReference type="Pfam" id="PF00017">
    <property type="entry name" value="SH2"/>
    <property type="match status" value="1"/>
</dbReference>
<feature type="compositionally biased region" description="Low complexity" evidence="3">
    <location>
        <begin position="375"/>
        <end position="386"/>
    </location>
</feature>
<evidence type="ECO:0000313" key="5">
    <source>
        <dbReference type="EMBL" id="KAG0120532.1"/>
    </source>
</evidence>
<keyword evidence="1 2" id="KW-0727">SH2 domain</keyword>
<dbReference type="SMART" id="SM00252">
    <property type="entry name" value="SH2"/>
    <property type="match status" value="1"/>
</dbReference>
<feature type="domain" description="SH2" evidence="4">
    <location>
        <begin position="419"/>
        <end position="498"/>
    </location>
</feature>
<evidence type="ECO:0000256" key="2">
    <source>
        <dbReference type="PROSITE-ProRule" id="PRU00191"/>
    </source>
</evidence>
<dbReference type="InterPro" id="IPR051751">
    <property type="entry name" value="Immunoreceptor_sig_adapters"/>
</dbReference>
<feature type="compositionally biased region" description="Acidic residues" evidence="3">
    <location>
        <begin position="108"/>
        <end position="141"/>
    </location>
</feature>
<dbReference type="PANTHER" id="PTHR14098">
    <property type="entry name" value="SH2 DOMAIN CONTAINING PROTEIN"/>
    <property type="match status" value="1"/>
</dbReference>
<name>A0A835NR84_9PASS</name>
<accession>A0A835NR84</accession>
<gene>
    <name evidence="6" type="ORF">IHE44_0003729</name>
    <name evidence="5" type="ORF">IHE44_012482</name>
</gene>
<dbReference type="PROSITE" id="PS50001">
    <property type="entry name" value="SH2"/>
    <property type="match status" value="1"/>
</dbReference>
<evidence type="ECO:0000256" key="1">
    <source>
        <dbReference type="ARBA" id="ARBA00022999"/>
    </source>
</evidence>
<feature type="region of interest" description="Disordered" evidence="3">
    <location>
        <begin position="95"/>
        <end position="156"/>
    </location>
</feature>
<dbReference type="FunFam" id="3.30.505.10:FF:000016">
    <property type="entry name" value="B-cell linker protein isoform 2"/>
    <property type="match status" value="1"/>
</dbReference>
<dbReference type="OrthoDB" id="9934029at2759"/>
<dbReference type="GO" id="GO:0005737">
    <property type="term" value="C:cytoplasm"/>
    <property type="evidence" value="ECO:0007669"/>
    <property type="project" value="UniProtKB-ARBA"/>
</dbReference>
<dbReference type="PANTHER" id="PTHR14098:SF1">
    <property type="entry name" value="LYMPHOCYTE CYTOSOLIC PROTEIN 2"/>
    <property type="match status" value="1"/>
</dbReference>
<reference evidence="5" key="1">
    <citation type="submission" date="2020-10" db="EMBL/GenBank/DDBJ databases">
        <title>Feather gene expression reveals the developmental basis of iridescence in African starlings.</title>
        <authorList>
            <person name="Rubenstein D.R."/>
        </authorList>
    </citation>
    <scope>NUCLEOTIDE SEQUENCE</scope>
    <source>
        <strain evidence="5">SS15</strain>
        <tissue evidence="5">Liver</tissue>
    </source>
</reference>
<reference evidence="6 7" key="2">
    <citation type="journal article" date="2021" name="J. Hered.">
        <title>Feather Gene Expression Elucidates the Developmental Basis of Plumage Iridescence in African Starlings.</title>
        <authorList>
            <person name="Rubenstein D.R."/>
            <person name="Corvelo A."/>
            <person name="MacManes M.D."/>
            <person name="Maia R."/>
            <person name="Narzisi G."/>
            <person name="Rousaki A."/>
            <person name="Vandenabeele P."/>
            <person name="Shawkey M.D."/>
            <person name="Solomon J."/>
        </authorList>
    </citation>
    <scope>NUCLEOTIDE SEQUENCE [LARGE SCALE GENOMIC DNA]</scope>
    <source>
        <strain evidence="6">SS15</strain>
    </source>
</reference>
<organism evidence="5">
    <name type="scientific">Lamprotornis superbus</name>
    <dbReference type="NCBI Taxonomy" id="245042"/>
    <lineage>
        <taxon>Eukaryota</taxon>
        <taxon>Metazoa</taxon>
        <taxon>Chordata</taxon>
        <taxon>Craniata</taxon>
        <taxon>Vertebrata</taxon>
        <taxon>Euteleostomi</taxon>
        <taxon>Archelosauria</taxon>
        <taxon>Archosauria</taxon>
        <taxon>Dinosauria</taxon>
        <taxon>Saurischia</taxon>
        <taxon>Theropoda</taxon>
        <taxon>Coelurosauria</taxon>
        <taxon>Aves</taxon>
        <taxon>Neognathae</taxon>
        <taxon>Neoaves</taxon>
        <taxon>Telluraves</taxon>
        <taxon>Australaves</taxon>
        <taxon>Passeriformes</taxon>
        <taxon>Sturnidae</taxon>
        <taxon>Lamprotornis</taxon>
    </lineage>
</organism>
<evidence type="ECO:0000259" key="4">
    <source>
        <dbReference type="PROSITE" id="PS50001"/>
    </source>
</evidence>
<evidence type="ECO:0000313" key="6">
    <source>
        <dbReference type="EMBL" id="KAI1234019.1"/>
    </source>
</evidence>